<dbReference type="InterPro" id="IPR000644">
    <property type="entry name" value="CBS_dom"/>
</dbReference>
<dbReference type="Pfam" id="PF00483">
    <property type="entry name" value="NTP_transferase"/>
    <property type="match status" value="1"/>
</dbReference>
<evidence type="ECO:0000259" key="2">
    <source>
        <dbReference type="PROSITE" id="PS51371"/>
    </source>
</evidence>
<dbReference type="InterPro" id="IPR050486">
    <property type="entry name" value="Mannose-1P_guanyltransferase"/>
</dbReference>
<feature type="domain" description="CBS" evidence="2">
    <location>
        <begin position="66"/>
        <end position="122"/>
    </location>
</feature>
<dbReference type="Gene3D" id="3.10.580.10">
    <property type="entry name" value="CBS-domain"/>
    <property type="match status" value="1"/>
</dbReference>
<dbReference type="CDD" id="cd06426">
    <property type="entry name" value="NTP_transferase_like_2"/>
    <property type="match status" value="1"/>
</dbReference>
<dbReference type="Proteomes" id="UP000293142">
    <property type="component" value="Unassembled WGS sequence"/>
</dbReference>
<dbReference type="RefSeq" id="WP_131016729.1">
    <property type="nucleotide sequence ID" value="NZ_SIRE01000022.1"/>
</dbReference>
<name>A0A4Q9DK77_9BACL</name>
<evidence type="ECO:0000313" key="3">
    <source>
        <dbReference type="EMBL" id="TBL73010.1"/>
    </source>
</evidence>
<dbReference type="EMBL" id="SIRE01000022">
    <property type="protein sequence ID" value="TBL73010.1"/>
    <property type="molecule type" value="Genomic_DNA"/>
</dbReference>
<evidence type="ECO:0000313" key="4">
    <source>
        <dbReference type="Proteomes" id="UP000293142"/>
    </source>
</evidence>
<sequence length="349" mass="39847">MKTWKDILISPSTTILNSLQIIDRGTMQLALVVDEYYRLLGTVTDGDIRRGILKGISLDSPVELVMKTNPTTANINDTKESVLAIMKLKRLHQIPVLDEGGSITGMELLENLIKKDRKENWVVLMAGGLGSRLSPLTDDCPKPLLKVGSQPILETIIENFIEHGFYKFYISVNYRADMIVDYFGDGSQWGIQIKYLHEDKRLGTAGALSLIEEKPRESIIVMNGDILTKVNFERLLDFHKENNSKATMCVREYEFQVPYGVIKVDHHKLLSIEEKPVQRFFVNGGIYALEPEVLERVPIGTFYDMPTLFEKLIEQNEETSVFPIREYWLDIGRKDDFQRANNDFKEGLG</sequence>
<dbReference type="PANTHER" id="PTHR22572">
    <property type="entry name" value="SUGAR-1-PHOSPHATE GUANYL TRANSFERASE"/>
    <property type="match status" value="1"/>
</dbReference>
<keyword evidence="4" id="KW-1185">Reference proteome</keyword>
<dbReference type="InterPro" id="IPR029044">
    <property type="entry name" value="Nucleotide-diphossugar_trans"/>
</dbReference>
<dbReference type="CDD" id="cd04607">
    <property type="entry name" value="CBS_pair_NTP_transferase_assoc"/>
    <property type="match status" value="1"/>
</dbReference>
<accession>A0A4Q9DK77</accession>
<dbReference type="PROSITE" id="PS51371">
    <property type="entry name" value="CBS"/>
    <property type="match status" value="2"/>
</dbReference>
<dbReference type="InterPro" id="IPR046342">
    <property type="entry name" value="CBS_dom_sf"/>
</dbReference>
<proteinExistence type="predicted"/>
<keyword evidence="1" id="KW-0129">CBS domain</keyword>
<dbReference type="AlphaFoldDB" id="A0A4Q9DK77"/>
<dbReference type="InterPro" id="IPR005835">
    <property type="entry name" value="NTP_transferase_dom"/>
</dbReference>
<comment type="caution">
    <text evidence="3">The sequence shown here is derived from an EMBL/GenBank/DDBJ whole genome shotgun (WGS) entry which is preliminary data.</text>
</comment>
<dbReference type="SUPFAM" id="SSF53448">
    <property type="entry name" value="Nucleotide-diphospho-sugar transferases"/>
    <property type="match status" value="1"/>
</dbReference>
<dbReference type="Pfam" id="PF00571">
    <property type="entry name" value="CBS"/>
    <property type="match status" value="2"/>
</dbReference>
<feature type="domain" description="CBS" evidence="2">
    <location>
        <begin position="1"/>
        <end position="60"/>
    </location>
</feature>
<evidence type="ECO:0000256" key="1">
    <source>
        <dbReference type="PROSITE-ProRule" id="PRU00703"/>
    </source>
</evidence>
<gene>
    <name evidence="3" type="ORF">EYB31_27675</name>
</gene>
<dbReference type="Gene3D" id="3.90.550.10">
    <property type="entry name" value="Spore Coat Polysaccharide Biosynthesis Protein SpsA, Chain A"/>
    <property type="match status" value="1"/>
</dbReference>
<dbReference type="OrthoDB" id="9801899at2"/>
<reference evidence="3 4" key="1">
    <citation type="submission" date="2019-02" db="EMBL/GenBank/DDBJ databases">
        <title>Paenibacillus sp. nov., isolated from surface-sterilized tissue of Thalictrum simplex L.</title>
        <authorList>
            <person name="Tuo L."/>
        </authorList>
    </citation>
    <scope>NUCLEOTIDE SEQUENCE [LARGE SCALE GENOMIC DNA]</scope>
    <source>
        <strain evidence="3 4">N2SHLJ1</strain>
    </source>
</reference>
<organism evidence="3 4">
    <name type="scientific">Paenibacillus thalictri</name>
    <dbReference type="NCBI Taxonomy" id="2527873"/>
    <lineage>
        <taxon>Bacteria</taxon>
        <taxon>Bacillati</taxon>
        <taxon>Bacillota</taxon>
        <taxon>Bacilli</taxon>
        <taxon>Bacillales</taxon>
        <taxon>Paenibacillaceae</taxon>
        <taxon>Paenibacillus</taxon>
    </lineage>
</organism>
<dbReference type="SUPFAM" id="SSF54631">
    <property type="entry name" value="CBS-domain pair"/>
    <property type="match status" value="1"/>
</dbReference>
<protein>
    <submittedName>
        <fullName evidence="3">CBS domain-containing protein</fullName>
    </submittedName>
</protein>